<dbReference type="GO" id="GO:0008270">
    <property type="term" value="F:zinc ion binding"/>
    <property type="evidence" value="ECO:0007669"/>
    <property type="project" value="InterPro"/>
</dbReference>
<keyword evidence="3" id="KW-1185">Reference proteome</keyword>
<gene>
    <name evidence="2" type="ORF">F8M41_003019</name>
</gene>
<evidence type="ECO:0000313" key="3">
    <source>
        <dbReference type="Proteomes" id="UP000439903"/>
    </source>
</evidence>
<comment type="caution">
    <text evidence="2">The sequence shown here is derived from an EMBL/GenBank/DDBJ whole genome shotgun (WGS) entry which is preliminary data.</text>
</comment>
<feature type="region of interest" description="Disordered" evidence="1">
    <location>
        <begin position="1"/>
        <end position="43"/>
    </location>
</feature>
<organism evidence="2 3">
    <name type="scientific">Gigaspora margarita</name>
    <dbReference type="NCBI Taxonomy" id="4874"/>
    <lineage>
        <taxon>Eukaryota</taxon>
        <taxon>Fungi</taxon>
        <taxon>Fungi incertae sedis</taxon>
        <taxon>Mucoromycota</taxon>
        <taxon>Glomeromycotina</taxon>
        <taxon>Glomeromycetes</taxon>
        <taxon>Diversisporales</taxon>
        <taxon>Gigasporaceae</taxon>
        <taxon>Gigaspora</taxon>
    </lineage>
</organism>
<protein>
    <recommendedName>
        <fullName evidence="4">CCHC-type domain-containing protein</fullName>
    </recommendedName>
</protein>
<dbReference type="SUPFAM" id="SSF57756">
    <property type="entry name" value="Retrovirus zinc finger-like domains"/>
    <property type="match status" value="1"/>
</dbReference>
<evidence type="ECO:0000256" key="1">
    <source>
        <dbReference type="SAM" id="MobiDB-lite"/>
    </source>
</evidence>
<reference evidence="2 3" key="1">
    <citation type="journal article" date="2019" name="Environ. Microbiol.">
        <title>At the nexus of three kingdoms: the genome of the mycorrhizal fungus Gigaspora margarita provides insights into plant, endobacterial and fungal interactions.</title>
        <authorList>
            <person name="Venice F."/>
            <person name="Ghignone S."/>
            <person name="Salvioli di Fossalunga A."/>
            <person name="Amselem J."/>
            <person name="Novero M."/>
            <person name="Xianan X."/>
            <person name="Sedzielewska Toro K."/>
            <person name="Morin E."/>
            <person name="Lipzen A."/>
            <person name="Grigoriev I.V."/>
            <person name="Henrissat B."/>
            <person name="Martin F.M."/>
            <person name="Bonfante P."/>
        </authorList>
    </citation>
    <scope>NUCLEOTIDE SEQUENCE [LARGE SCALE GENOMIC DNA]</scope>
    <source>
        <strain evidence="2 3">BEG34</strain>
    </source>
</reference>
<evidence type="ECO:0008006" key="4">
    <source>
        <dbReference type="Google" id="ProtNLM"/>
    </source>
</evidence>
<name>A0A8H4ES36_GIGMA</name>
<dbReference type="OrthoDB" id="8026949at2759"/>
<dbReference type="AlphaFoldDB" id="A0A8H4ES36"/>
<dbReference type="GO" id="GO:0003676">
    <property type="term" value="F:nucleic acid binding"/>
    <property type="evidence" value="ECO:0007669"/>
    <property type="project" value="InterPro"/>
</dbReference>
<evidence type="ECO:0000313" key="2">
    <source>
        <dbReference type="EMBL" id="KAF0544194.1"/>
    </source>
</evidence>
<dbReference type="Proteomes" id="UP000439903">
    <property type="component" value="Unassembled WGS sequence"/>
</dbReference>
<sequence>MSKSRNQKKQISQIGYNKPDNADLSDNDHSLEEACGSTEERKGAKKCSICNLKGHNACTCSNLVESSSSEDEASNRRKCGVCNLRGHNARTCPNK</sequence>
<accession>A0A8H4ES36</accession>
<dbReference type="InterPro" id="IPR036875">
    <property type="entry name" value="Znf_CCHC_sf"/>
</dbReference>
<dbReference type="EMBL" id="WTPW01000127">
    <property type="protein sequence ID" value="KAF0544194.1"/>
    <property type="molecule type" value="Genomic_DNA"/>
</dbReference>
<dbReference type="Gene3D" id="4.10.60.10">
    <property type="entry name" value="Zinc finger, CCHC-type"/>
    <property type="match status" value="1"/>
</dbReference>
<proteinExistence type="predicted"/>
<feature type="compositionally biased region" description="Basic and acidic residues" evidence="1">
    <location>
        <begin position="26"/>
        <end position="42"/>
    </location>
</feature>